<reference evidence="10 11" key="1">
    <citation type="submission" date="2018-11" db="EMBL/GenBank/DDBJ databases">
        <title>Genomic Encyclopedia of Type Strains, Phase IV (KMG-IV): sequencing the most valuable type-strain genomes for metagenomic binning, comparative biology and taxonomic classification.</title>
        <authorList>
            <person name="Goeker M."/>
        </authorList>
    </citation>
    <scope>NUCLEOTIDE SEQUENCE [LARGE SCALE GENOMIC DNA]</scope>
    <source>
        <strain evidence="10 11">DSM 102936</strain>
    </source>
</reference>
<evidence type="ECO:0000256" key="5">
    <source>
        <dbReference type="ARBA" id="ARBA00022989"/>
    </source>
</evidence>
<feature type="transmembrane region" description="Helical" evidence="7">
    <location>
        <begin position="147"/>
        <end position="163"/>
    </location>
</feature>
<name>A0A3N5AWG2_9THEO</name>
<evidence type="ECO:0000256" key="6">
    <source>
        <dbReference type="ARBA" id="ARBA00023136"/>
    </source>
</evidence>
<feature type="transmembrane region" description="Helical" evidence="7">
    <location>
        <begin position="199"/>
        <end position="232"/>
    </location>
</feature>
<feature type="domain" description="Prepilin type IV endopeptidase peptidase" evidence="8">
    <location>
        <begin position="124"/>
        <end position="228"/>
    </location>
</feature>
<dbReference type="PANTHER" id="PTHR30487">
    <property type="entry name" value="TYPE 4 PREPILIN-LIKE PROTEINS LEADER PEPTIDE-PROCESSING ENZYME"/>
    <property type="match status" value="1"/>
</dbReference>
<keyword evidence="3" id="KW-1003">Cell membrane</keyword>
<comment type="similarity">
    <text evidence="2">Belongs to the peptidase A24 family.</text>
</comment>
<dbReference type="GO" id="GO:0005886">
    <property type="term" value="C:plasma membrane"/>
    <property type="evidence" value="ECO:0007669"/>
    <property type="project" value="UniProtKB-SubCell"/>
</dbReference>
<evidence type="ECO:0000256" key="4">
    <source>
        <dbReference type="ARBA" id="ARBA00022692"/>
    </source>
</evidence>
<dbReference type="InterPro" id="IPR010627">
    <property type="entry name" value="Prepilin_pept_A24_N"/>
</dbReference>
<keyword evidence="5 7" id="KW-1133">Transmembrane helix</keyword>
<dbReference type="GO" id="GO:0006465">
    <property type="term" value="P:signal peptide processing"/>
    <property type="evidence" value="ECO:0007669"/>
    <property type="project" value="TreeGrafter"/>
</dbReference>
<keyword evidence="11" id="KW-1185">Reference proteome</keyword>
<evidence type="ECO:0000313" key="10">
    <source>
        <dbReference type="EMBL" id="RPF49223.1"/>
    </source>
</evidence>
<evidence type="ECO:0000259" key="9">
    <source>
        <dbReference type="Pfam" id="PF06750"/>
    </source>
</evidence>
<feature type="transmembrane region" description="Helical" evidence="7">
    <location>
        <begin position="169"/>
        <end position="187"/>
    </location>
</feature>
<dbReference type="Pfam" id="PF01478">
    <property type="entry name" value="Peptidase_A24"/>
    <property type="match status" value="1"/>
</dbReference>
<gene>
    <name evidence="10" type="ORF">EDD75_0027</name>
</gene>
<feature type="transmembrane region" description="Helical" evidence="7">
    <location>
        <begin position="244"/>
        <end position="268"/>
    </location>
</feature>
<feature type="transmembrane region" description="Helical" evidence="7">
    <location>
        <begin position="12"/>
        <end position="32"/>
    </location>
</feature>
<dbReference type="InterPro" id="IPR000045">
    <property type="entry name" value="Prepilin_IV_endopep_pep"/>
</dbReference>
<dbReference type="PANTHER" id="PTHR30487:SF0">
    <property type="entry name" value="PREPILIN LEADER PEPTIDASE_N-METHYLTRANSFERASE-RELATED"/>
    <property type="match status" value="1"/>
</dbReference>
<feature type="domain" description="Prepilin peptidase A24 N-terminal" evidence="9">
    <location>
        <begin position="19"/>
        <end position="101"/>
    </location>
</feature>
<feature type="transmembrane region" description="Helical" evidence="7">
    <location>
        <begin position="116"/>
        <end position="135"/>
    </location>
</feature>
<keyword evidence="4 7" id="KW-0812">Transmembrane</keyword>
<feature type="transmembrane region" description="Helical" evidence="7">
    <location>
        <begin position="84"/>
        <end position="104"/>
    </location>
</feature>
<keyword evidence="6 7" id="KW-0472">Membrane</keyword>
<evidence type="ECO:0000256" key="1">
    <source>
        <dbReference type="ARBA" id="ARBA00004651"/>
    </source>
</evidence>
<proteinExistence type="inferred from homology"/>
<dbReference type="RefSeq" id="WP_245963007.1">
    <property type="nucleotide sequence ID" value="NZ_RKRE01000001.1"/>
</dbReference>
<organism evidence="10 11">
    <name type="scientific">Thermodesulfitimonas autotrophica</name>
    <dbReference type="NCBI Taxonomy" id="1894989"/>
    <lineage>
        <taxon>Bacteria</taxon>
        <taxon>Bacillati</taxon>
        <taxon>Bacillota</taxon>
        <taxon>Clostridia</taxon>
        <taxon>Thermoanaerobacterales</taxon>
        <taxon>Thermoanaerobacteraceae</taxon>
        <taxon>Thermodesulfitimonas</taxon>
    </lineage>
</organism>
<evidence type="ECO:0000259" key="8">
    <source>
        <dbReference type="Pfam" id="PF01478"/>
    </source>
</evidence>
<sequence length="269" mass="28410">MRVWAGCSSFFWILVIPGLCGLLAGSFLNVVIHRLPRRESVVWPPSHCPACGERLRWCDLIPVVSYLILRGRCRHCGGRISPRYPAVELLTAGLFLVVYITLQAQSGGDTGSGARFGWVVAKNFFFTAALLAAAFIDAEHRIIPNRLVLWMVAGAVVLVPLAGDVAAAAAVAGAVAVGGFLLLLSAVTGGGMGGGDIKFAAAAGLYLGLPGVMLGLFLGSLLGTFYGLALILVKKKSRKEPLPFGPFLALGFWLSSLWGGELLAVLGYR</sequence>
<dbReference type="InterPro" id="IPR050882">
    <property type="entry name" value="Prepilin_peptidase/N-MTase"/>
</dbReference>
<accession>A0A3N5AWG2</accession>
<dbReference type="Proteomes" id="UP000282654">
    <property type="component" value="Unassembled WGS sequence"/>
</dbReference>
<evidence type="ECO:0000313" key="11">
    <source>
        <dbReference type="Proteomes" id="UP000282654"/>
    </source>
</evidence>
<dbReference type="Pfam" id="PF06750">
    <property type="entry name" value="A24_N_bact"/>
    <property type="match status" value="1"/>
</dbReference>
<comment type="caution">
    <text evidence="10">The sequence shown here is derived from an EMBL/GenBank/DDBJ whole genome shotgun (WGS) entry which is preliminary data.</text>
</comment>
<evidence type="ECO:0000256" key="3">
    <source>
        <dbReference type="ARBA" id="ARBA00022475"/>
    </source>
</evidence>
<dbReference type="GO" id="GO:0004190">
    <property type="term" value="F:aspartic-type endopeptidase activity"/>
    <property type="evidence" value="ECO:0007669"/>
    <property type="project" value="InterPro"/>
</dbReference>
<dbReference type="AlphaFoldDB" id="A0A3N5AWG2"/>
<dbReference type="EMBL" id="RKRE01000001">
    <property type="protein sequence ID" value="RPF49223.1"/>
    <property type="molecule type" value="Genomic_DNA"/>
</dbReference>
<comment type="subcellular location">
    <subcellularLocation>
        <location evidence="1">Cell membrane</location>
        <topology evidence="1">Multi-pass membrane protein</topology>
    </subcellularLocation>
</comment>
<evidence type="ECO:0000256" key="2">
    <source>
        <dbReference type="ARBA" id="ARBA00005801"/>
    </source>
</evidence>
<protein>
    <submittedName>
        <fullName evidence="10">Type 4 prepilin peptidase 1</fullName>
    </submittedName>
</protein>
<evidence type="ECO:0000256" key="7">
    <source>
        <dbReference type="SAM" id="Phobius"/>
    </source>
</evidence>
<dbReference type="Gene3D" id="1.20.120.1220">
    <property type="match status" value="1"/>
</dbReference>